<feature type="domain" description="MacB-like periplasmic core" evidence="9">
    <location>
        <begin position="23"/>
        <end position="228"/>
    </location>
</feature>
<sequence>MSASLRKAVRDLRRQRTQVSAVALTVLLGVMMFVATGGAYRNLSTSYQGTYHRLGFADLVATGADAQGLASAARAAGAGATRVRTAVDVPMTLDGTRLSGRLLGTTADAHAAVDDVQVVDGQYLSPGDPTGVLLEKHAAATFGLGPGDTLTIATPSGWQTVTVRGVVVSPEFLWPARSRQQVLGDPHSFAVVVAAQAQVAAWSGQQANEALVLLGGASQDTVSAALRSAGASDVRTQADNPSDAALTLDLDGFNAMSKAFPLMFLLAAGVAAYVLLARRVLSERPVIGALMAAGARRGRVVGHFVLQGLLVGLVGSVLGTALGAPLTVLISRAYTTELGIPDTVVTGHPDLAVIGVALGAVVGVLGAAVPAFVAARTVPAEAMRNQAALPRPGRWSRLVARWRRLPATTRMALRDVVRNPRRTFATMLGSVLGLVLVLAAVGMMTSMVAALDEQYGTVQREDASIVVAPGTASHVGAQVSALPDVAAVEQVLAARVTVAYQGSGYATDLQGFDPGTTMHGFVTAAGPVALPGDGVLAGAGLADRLGVRVGDTLTVHDSAGQATSVRLAGLLDEPLGTMLYGTPATVRSLASDASPVLLVRFDGGLGTAARDQLRSTITAMPDVLAYTDTRALLTMVQSFLGLFWAFVGVIVVLGGVLALAVIQVTMSVNLVERTTELATLRAAGVSVRRAAGVVATENMVATALGLPIGLVAGVLAARWTLGLFGTDMFHLSLSIGWWVLALAGLGVLAAAGASQLPAARSIRRLDVARVVRERAA</sequence>
<dbReference type="RefSeq" id="WP_304602165.1">
    <property type="nucleotide sequence ID" value="NZ_JAUQYP010000002.1"/>
</dbReference>
<comment type="subcellular location">
    <subcellularLocation>
        <location evidence="1">Cell membrane</location>
        <topology evidence="1">Multi-pass membrane protein</topology>
    </subcellularLocation>
</comment>
<dbReference type="InterPro" id="IPR025857">
    <property type="entry name" value="MacB_PCD"/>
</dbReference>
<feature type="transmembrane region" description="Helical" evidence="7">
    <location>
        <begin position="351"/>
        <end position="375"/>
    </location>
</feature>
<evidence type="ECO:0000256" key="6">
    <source>
        <dbReference type="ARBA" id="ARBA00038076"/>
    </source>
</evidence>
<keyword evidence="4 7" id="KW-1133">Transmembrane helix</keyword>
<feature type="transmembrane region" description="Helical" evidence="7">
    <location>
        <begin position="304"/>
        <end position="331"/>
    </location>
</feature>
<evidence type="ECO:0000259" key="9">
    <source>
        <dbReference type="Pfam" id="PF12704"/>
    </source>
</evidence>
<keyword evidence="3 7" id="KW-0812">Transmembrane</keyword>
<evidence type="ECO:0000259" key="8">
    <source>
        <dbReference type="Pfam" id="PF02687"/>
    </source>
</evidence>
<gene>
    <name evidence="10" type="ORF">Q6348_14810</name>
</gene>
<dbReference type="Proteomes" id="UP001232536">
    <property type="component" value="Unassembled WGS sequence"/>
</dbReference>
<dbReference type="PANTHER" id="PTHR30572:SF4">
    <property type="entry name" value="ABC TRANSPORTER PERMEASE YTRF"/>
    <property type="match status" value="1"/>
</dbReference>
<dbReference type="PANTHER" id="PTHR30572">
    <property type="entry name" value="MEMBRANE COMPONENT OF TRANSPORTER-RELATED"/>
    <property type="match status" value="1"/>
</dbReference>
<organism evidence="10 11">
    <name type="scientific">Actinotalea lenta</name>
    <dbReference type="NCBI Taxonomy" id="3064654"/>
    <lineage>
        <taxon>Bacteria</taxon>
        <taxon>Bacillati</taxon>
        <taxon>Actinomycetota</taxon>
        <taxon>Actinomycetes</taxon>
        <taxon>Micrococcales</taxon>
        <taxon>Cellulomonadaceae</taxon>
        <taxon>Actinotalea</taxon>
    </lineage>
</organism>
<evidence type="ECO:0000256" key="3">
    <source>
        <dbReference type="ARBA" id="ARBA00022692"/>
    </source>
</evidence>
<feature type="transmembrane region" description="Helical" evidence="7">
    <location>
        <begin position="735"/>
        <end position="754"/>
    </location>
</feature>
<dbReference type="Pfam" id="PF02687">
    <property type="entry name" value="FtsX"/>
    <property type="match status" value="2"/>
</dbReference>
<accession>A0ABT9DC62</accession>
<keyword evidence="11" id="KW-1185">Reference proteome</keyword>
<dbReference type="InterPro" id="IPR050250">
    <property type="entry name" value="Macrolide_Exporter_MacB"/>
</dbReference>
<feature type="transmembrane region" description="Helical" evidence="7">
    <location>
        <begin position="424"/>
        <end position="451"/>
    </location>
</feature>
<evidence type="ECO:0000256" key="7">
    <source>
        <dbReference type="SAM" id="Phobius"/>
    </source>
</evidence>
<evidence type="ECO:0000313" key="10">
    <source>
        <dbReference type="EMBL" id="MDO8108466.1"/>
    </source>
</evidence>
<dbReference type="EMBL" id="JAUQYP010000002">
    <property type="protein sequence ID" value="MDO8108466.1"/>
    <property type="molecule type" value="Genomic_DNA"/>
</dbReference>
<feature type="domain" description="ABC3 transporter permease C-terminal" evidence="8">
    <location>
        <begin position="649"/>
        <end position="765"/>
    </location>
</feature>
<keyword evidence="2" id="KW-1003">Cell membrane</keyword>
<feature type="domain" description="ABC3 transporter permease C-terminal" evidence="8">
    <location>
        <begin position="259"/>
        <end position="377"/>
    </location>
</feature>
<dbReference type="InterPro" id="IPR003838">
    <property type="entry name" value="ABC3_permease_C"/>
</dbReference>
<evidence type="ECO:0000256" key="2">
    <source>
        <dbReference type="ARBA" id="ARBA00022475"/>
    </source>
</evidence>
<keyword evidence="5 7" id="KW-0472">Membrane</keyword>
<evidence type="ECO:0000256" key="1">
    <source>
        <dbReference type="ARBA" id="ARBA00004651"/>
    </source>
</evidence>
<feature type="domain" description="MacB-like periplasmic core" evidence="9">
    <location>
        <begin position="423"/>
        <end position="584"/>
    </location>
</feature>
<comment type="caution">
    <text evidence="10">The sequence shown here is derived from an EMBL/GenBank/DDBJ whole genome shotgun (WGS) entry which is preliminary data.</text>
</comment>
<dbReference type="Pfam" id="PF12704">
    <property type="entry name" value="MacB_PCD"/>
    <property type="match status" value="2"/>
</dbReference>
<feature type="transmembrane region" description="Helical" evidence="7">
    <location>
        <begin position="259"/>
        <end position="276"/>
    </location>
</feature>
<evidence type="ECO:0000256" key="5">
    <source>
        <dbReference type="ARBA" id="ARBA00023136"/>
    </source>
</evidence>
<evidence type="ECO:0000256" key="4">
    <source>
        <dbReference type="ARBA" id="ARBA00022989"/>
    </source>
</evidence>
<proteinExistence type="inferred from homology"/>
<feature type="transmembrane region" description="Helical" evidence="7">
    <location>
        <begin position="642"/>
        <end position="671"/>
    </location>
</feature>
<feature type="transmembrane region" description="Helical" evidence="7">
    <location>
        <begin position="692"/>
        <end position="715"/>
    </location>
</feature>
<name>A0ABT9DC62_9CELL</name>
<protein>
    <submittedName>
        <fullName evidence="10">ABC transporter permease</fullName>
    </submittedName>
</protein>
<evidence type="ECO:0000313" key="11">
    <source>
        <dbReference type="Proteomes" id="UP001232536"/>
    </source>
</evidence>
<feature type="transmembrane region" description="Helical" evidence="7">
    <location>
        <begin position="21"/>
        <end position="40"/>
    </location>
</feature>
<comment type="similarity">
    <text evidence="6">Belongs to the ABC-4 integral membrane protein family.</text>
</comment>
<reference evidence="10 11" key="1">
    <citation type="submission" date="2023-07" db="EMBL/GenBank/DDBJ databases">
        <title>Description of novel actinomycetes strains, isolated from tidal flat sediment.</title>
        <authorList>
            <person name="Lu C."/>
        </authorList>
    </citation>
    <scope>NUCLEOTIDE SEQUENCE [LARGE SCALE GENOMIC DNA]</scope>
    <source>
        <strain evidence="10 11">SYSU T00b441</strain>
    </source>
</reference>